<comment type="caution">
    <text evidence="1">The sequence shown here is derived from an EMBL/GenBank/DDBJ whole genome shotgun (WGS) entry which is preliminary data.</text>
</comment>
<evidence type="ECO:0000313" key="1">
    <source>
        <dbReference type="EMBL" id="GAA4726832.1"/>
    </source>
</evidence>
<dbReference type="Gene3D" id="3.40.630.30">
    <property type="match status" value="1"/>
</dbReference>
<gene>
    <name evidence="1" type="ORF">GCM10023350_07030</name>
</gene>
<reference evidence="2" key="1">
    <citation type="journal article" date="2019" name="Int. J. Syst. Evol. Microbiol.">
        <title>The Global Catalogue of Microorganisms (GCM) 10K type strain sequencing project: providing services to taxonomists for standard genome sequencing and annotation.</title>
        <authorList>
            <consortium name="The Broad Institute Genomics Platform"/>
            <consortium name="The Broad Institute Genome Sequencing Center for Infectious Disease"/>
            <person name="Wu L."/>
            <person name="Ma J."/>
        </authorList>
    </citation>
    <scope>NUCLEOTIDE SEQUENCE [LARGE SCALE GENOMIC DNA]</scope>
    <source>
        <strain evidence="2">JCM 18532</strain>
    </source>
</reference>
<dbReference type="Proteomes" id="UP001499882">
    <property type="component" value="Unassembled WGS sequence"/>
</dbReference>
<dbReference type="InterPro" id="IPR016181">
    <property type="entry name" value="Acyl_CoA_acyltransferase"/>
</dbReference>
<evidence type="ECO:0000313" key="2">
    <source>
        <dbReference type="Proteomes" id="UP001499882"/>
    </source>
</evidence>
<proteinExistence type="predicted"/>
<protein>
    <recommendedName>
        <fullName evidence="3">N-acetyltransferase</fullName>
    </recommendedName>
</protein>
<evidence type="ECO:0008006" key="3">
    <source>
        <dbReference type="Google" id="ProtNLM"/>
    </source>
</evidence>
<dbReference type="EMBL" id="BAABKN010000005">
    <property type="protein sequence ID" value="GAA4726832.1"/>
    <property type="molecule type" value="Genomic_DNA"/>
</dbReference>
<dbReference type="RefSeq" id="WP_345525442.1">
    <property type="nucleotide sequence ID" value="NZ_BAABKN010000005.1"/>
</dbReference>
<name>A0ABP8YFJ1_9ACTN</name>
<accession>A0ABP8YFJ1</accession>
<organism evidence="1 2">
    <name type="scientific">Nocardioides endophyticus</name>
    <dbReference type="NCBI Taxonomy" id="1353775"/>
    <lineage>
        <taxon>Bacteria</taxon>
        <taxon>Bacillati</taxon>
        <taxon>Actinomycetota</taxon>
        <taxon>Actinomycetes</taxon>
        <taxon>Propionibacteriales</taxon>
        <taxon>Nocardioidaceae</taxon>
        <taxon>Nocardioides</taxon>
    </lineage>
</organism>
<sequence>MRGVRATPARPPVFAQGVAAGLPEIVVVSHTDNDASQAVMRRIGMTEHGIVKKWYEGESAYFVITKEQWSRDRRSTV</sequence>
<keyword evidence="2" id="KW-1185">Reference proteome</keyword>
<dbReference type="SUPFAM" id="SSF55729">
    <property type="entry name" value="Acyl-CoA N-acyltransferases (Nat)"/>
    <property type="match status" value="1"/>
</dbReference>